<reference evidence="2 3" key="2">
    <citation type="submission" date="2024-10" db="EMBL/GenBank/DDBJ databases">
        <authorList>
            <person name="Ryan C."/>
        </authorList>
    </citation>
    <scope>NUCLEOTIDE SEQUENCE [LARGE SCALE GENOMIC DNA]</scope>
</reference>
<dbReference type="EMBL" id="OZ075113">
    <property type="protein sequence ID" value="CAL5022834.1"/>
    <property type="molecule type" value="Genomic_DNA"/>
</dbReference>
<accession>A0ABC9CML7</accession>
<feature type="region of interest" description="Disordered" evidence="1">
    <location>
        <begin position="82"/>
        <end position="118"/>
    </location>
</feature>
<dbReference type="Proteomes" id="UP001497457">
    <property type="component" value="Chromosome 3rd"/>
</dbReference>
<organism evidence="2 3">
    <name type="scientific">Urochloa decumbens</name>
    <dbReference type="NCBI Taxonomy" id="240449"/>
    <lineage>
        <taxon>Eukaryota</taxon>
        <taxon>Viridiplantae</taxon>
        <taxon>Streptophyta</taxon>
        <taxon>Embryophyta</taxon>
        <taxon>Tracheophyta</taxon>
        <taxon>Spermatophyta</taxon>
        <taxon>Magnoliopsida</taxon>
        <taxon>Liliopsida</taxon>
        <taxon>Poales</taxon>
        <taxon>Poaceae</taxon>
        <taxon>PACMAD clade</taxon>
        <taxon>Panicoideae</taxon>
        <taxon>Panicodae</taxon>
        <taxon>Paniceae</taxon>
        <taxon>Melinidinae</taxon>
        <taxon>Urochloa</taxon>
    </lineage>
</organism>
<feature type="compositionally biased region" description="Low complexity" evidence="1">
    <location>
        <begin position="8"/>
        <end position="21"/>
    </location>
</feature>
<evidence type="ECO:0000256" key="1">
    <source>
        <dbReference type="SAM" id="MobiDB-lite"/>
    </source>
</evidence>
<evidence type="ECO:0000313" key="2">
    <source>
        <dbReference type="EMBL" id="CAL5022834.1"/>
    </source>
</evidence>
<feature type="compositionally biased region" description="Low complexity" evidence="1">
    <location>
        <begin position="108"/>
        <end position="118"/>
    </location>
</feature>
<evidence type="ECO:0000313" key="3">
    <source>
        <dbReference type="Proteomes" id="UP001497457"/>
    </source>
</evidence>
<dbReference type="PANTHER" id="PTHR35704:SF1">
    <property type="entry name" value="OS02G0254600 PROTEIN"/>
    <property type="match status" value="1"/>
</dbReference>
<feature type="region of interest" description="Disordered" evidence="1">
    <location>
        <begin position="1"/>
        <end position="45"/>
    </location>
</feature>
<reference evidence="3" key="1">
    <citation type="submission" date="2024-06" db="EMBL/GenBank/DDBJ databases">
        <authorList>
            <person name="Ryan C."/>
        </authorList>
    </citation>
    <scope>NUCLEOTIDE SEQUENCE [LARGE SCALE GENOMIC DNA]</scope>
</reference>
<name>A0ABC9CML7_9POAL</name>
<dbReference type="AlphaFoldDB" id="A0ABC9CML7"/>
<sequence length="118" mass="12248">MGNCIQQSSGARGSSSSSAGRRLAERSGRRRRGSGEDDGEGAAASVVKVKMVLTKGELGWLVARLEAGDRRIEDVLHEMAARKREGPRAAGAGDGWRPSLESIVESPAEAAAAAGSED</sequence>
<gene>
    <name evidence="2" type="ORF">URODEC1_LOCUS76653</name>
</gene>
<keyword evidence="3" id="KW-1185">Reference proteome</keyword>
<proteinExistence type="predicted"/>
<protein>
    <submittedName>
        <fullName evidence="2">Uncharacterized protein</fullName>
    </submittedName>
</protein>
<dbReference type="PANTHER" id="PTHR35704">
    <property type="entry name" value="OS02G0254600 PROTEIN"/>
    <property type="match status" value="1"/>
</dbReference>